<reference evidence="8 9" key="1">
    <citation type="journal article" date="2023" name="G3 (Bethesda)">
        <title>A high-quality reference genome for the fission yeast Schizosaccharomyces osmophilus.</title>
        <authorList>
            <person name="Jia G.S."/>
            <person name="Zhang W.C."/>
            <person name="Liang Y."/>
            <person name="Liu X.H."/>
            <person name="Rhind N."/>
            <person name="Pidoux A."/>
            <person name="Brysch-Herzberg M."/>
            <person name="Du L.L."/>
        </authorList>
    </citation>
    <scope>NUCLEOTIDE SEQUENCE [LARGE SCALE GENOMIC DNA]</scope>
    <source>
        <strain evidence="8 9">CBS 15793</strain>
    </source>
</reference>
<dbReference type="EMBL" id="CP115613">
    <property type="protein sequence ID" value="WBW75477.1"/>
    <property type="molecule type" value="Genomic_DNA"/>
</dbReference>
<dbReference type="SMART" id="SM00333">
    <property type="entry name" value="TUDOR"/>
    <property type="match status" value="1"/>
</dbReference>
<dbReference type="FunFam" id="2.30.30.140:FF:000018">
    <property type="entry name" value="Serine/threonine-protein kinase 31"/>
    <property type="match status" value="1"/>
</dbReference>
<evidence type="ECO:0000256" key="5">
    <source>
        <dbReference type="PIRNR" id="PIRNR017179"/>
    </source>
</evidence>
<dbReference type="InterPro" id="IPR016685">
    <property type="entry name" value="Silence_cplx_Nase-comp_TudorSN"/>
</dbReference>
<keyword evidence="4" id="KW-0677">Repeat</keyword>
<evidence type="ECO:0000256" key="1">
    <source>
        <dbReference type="ARBA" id="ARBA00004496"/>
    </source>
</evidence>
<dbReference type="GO" id="GO:0004518">
    <property type="term" value="F:nuclease activity"/>
    <property type="evidence" value="ECO:0007669"/>
    <property type="project" value="TreeGrafter"/>
</dbReference>
<proteinExistence type="predicted"/>
<dbReference type="FunFam" id="2.40.50.90:FF:000002">
    <property type="entry name" value="Staphylococcal nuclease domain-containing protein"/>
    <property type="match status" value="1"/>
</dbReference>
<dbReference type="CDD" id="cd20379">
    <property type="entry name" value="Tudor_dTUD-like"/>
    <property type="match status" value="1"/>
</dbReference>
<protein>
    <submittedName>
        <fullName evidence="8">Tudor domain and nuclease, Snd1</fullName>
    </submittedName>
</protein>
<accession>A0AAE9WJL9</accession>
<dbReference type="GO" id="GO:0031047">
    <property type="term" value="P:regulatory ncRNA-mediated gene silencing"/>
    <property type="evidence" value="ECO:0007669"/>
    <property type="project" value="UniProtKB-UniRule"/>
</dbReference>
<keyword evidence="3" id="KW-0597">Phosphoprotein</keyword>
<dbReference type="FunFam" id="2.40.50.90:FF:000010">
    <property type="entry name" value="Ribonuclease"/>
    <property type="match status" value="1"/>
</dbReference>
<evidence type="ECO:0000256" key="4">
    <source>
        <dbReference type="ARBA" id="ARBA00022737"/>
    </source>
</evidence>
<sequence length="873" mass="97787">MSEYVSSMIKYAHSGDSFTILVKNTLKQINEKQFSLAYIDCPRFRKEGDEPFAFEAQEHARRLVVGRPASTCTFNVAPTTKREYGCIRTDDLDLTESLLRAGLAKLRPEAVRRESAHENPYFKGLEEAQSAAQESKLGVWSNLEDAVQTEKAVPADIPKFMKRNQKKKLKGVIENIRDGDQLRVRLLLKPRRHQYINVSLAGVRCPRATHTYGDQPPTEEEPFGNAARQFVETRLLQRNVVIELLGVTPNNTGFIANVLHPAGNIAHVLLSGGLGRVADLHSINLGPEAMQNLRAIERKAKTSNLGIWKNVKLPNVGSLSLRDYSGTVSRVISTDTLEVRRDDGSDARLQLSSIRHPRPSNEKEAPYQFDAREFFRKKTVGKRVNVSLDFVRPAQNGLPEINACTVTLSDGTNLAMLAVENGYASVLRHRADDVDRSPFYDHLIQAEKSAQEAKKGMWSGKKPRYDAIVNASETPLKSRQYLSSLQRNRKLPVVIDNVISGSRFRCFCPKENCFFMFACAGIRTPRTARNAQDKEEPFATESFNLAKSLLQQEVEVEVLSVDNNSCFLGDLIVNRTSNFALNLLTDGLAWCQGYSNQSNVQYNQYHDAEFSSKEKKIGMWHNYAPEVAQKKTEVPSNPATPEPMYLDVALSDIADDGKFSFQVAGPNIQELENLMSELSDHKKTARSLDHYNVGMNVAAISTLDNAIYRGKILRCNRENLNADVLLYDYGSVEQIPFKNLLALPEKFSKLKPQAQLSRLTFVQLPPSNSDYYEDARLVFSELAMNKGLVAKIDGKTDNVASVTLYNPSDGADFSDCINTQLVALGMASVTPKRKLAPFEKDTASLNILQDCQQQARLNHIGMWVYGDPLEYEE</sequence>
<feature type="domain" description="TNase-like" evidence="7">
    <location>
        <begin position="3"/>
        <end position="142"/>
    </location>
</feature>
<feature type="domain" description="TNase-like" evidence="7">
    <location>
        <begin position="167"/>
        <end position="310"/>
    </location>
</feature>
<dbReference type="KEGG" id="som:SOMG_04516"/>
<evidence type="ECO:0000256" key="2">
    <source>
        <dbReference type="ARBA" id="ARBA00022490"/>
    </source>
</evidence>
<dbReference type="InterPro" id="IPR002999">
    <property type="entry name" value="Tudor"/>
</dbReference>
<feature type="domain" description="Tudor" evidence="6">
    <location>
        <begin position="690"/>
        <end position="750"/>
    </location>
</feature>
<dbReference type="PIRSF" id="PIRSF017179">
    <property type="entry name" value="RISC-Tudor-SN"/>
    <property type="match status" value="1"/>
</dbReference>
<dbReference type="GO" id="GO:0003723">
    <property type="term" value="F:RNA binding"/>
    <property type="evidence" value="ECO:0007669"/>
    <property type="project" value="UniProtKB-UniRule"/>
</dbReference>
<dbReference type="InterPro" id="IPR016071">
    <property type="entry name" value="Staphylococal_nuclease_OB-fold"/>
</dbReference>
<evidence type="ECO:0000256" key="3">
    <source>
        <dbReference type="ARBA" id="ARBA00022553"/>
    </source>
</evidence>
<dbReference type="Gene3D" id="2.30.30.140">
    <property type="match status" value="1"/>
</dbReference>
<evidence type="ECO:0000259" key="7">
    <source>
        <dbReference type="PROSITE" id="PS50830"/>
    </source>
</evidence>
<evidence type="ECO:0000313" key="9">
    <source>
        <dbReference type="Proteomes" id="UP001212411"/>
    </source>
</evidence>
<dbReference type="RefSeq" id="XP_056039720.1">
    <property type="nucleotide sequence ID" value="XM_056183300.1"/>
</dbReference>
<dbReference type="SUPFAM" id="SSF63748">
    <property type="entry name" value="Tudor/PWWP/MBT"/>
    <property type="match status" value="1"/>
</dbReference>
<dbReference type="AlphaFoldDB" id="A0AAE9WJL9"/>
<feature type="domain" description="TNase-like" evidence="7">
    <location>
        <begin position="322"/>
        <end position="460"/>
    </location>
</feature>
<organism evidence="8 9">
    <name type="scientific">Schizosaccharomyces osmophilus</name>
    <dbReference type="NCBI Taxonomy" id="2545709"/>
    <lineage>
        <taxon>Eukaryota</taxon>
        <taxon>Fungi</taxon>
        <taxon>Dikarya</taxon>
        <taxon>Ascomycota</taxon>
        <taxon>Taphrinomycotina</taxon>
        <taxon>Schizosaccharomycetes</taxon>
        <taxon>Schizosaccharomycetales</taxon>
        <taxon>Schizosaccharomycetaceae</taxon>
        <taxon>Schizosaccharomyces</taxon>
    </lineage>
</organism>
<dbReference type="GO" id="GO:0005634">
    <property type="term" value="C:nucleus"/>
    <property type="evidence" value="ECO:0007669"/>
    <property type="project" value="TreeGrafter"/>
</dbReference>
<name>A0AAE9WJL9_9SCHI</name>
<dbReference type="GeneID" id="80877989"/>
<dbReference type="SMART" id="SM00318">
    <property type="entry name" value="SNc"/>
    <property type="match status" value="4"/>
</dbReference>
<dbReference type="Proteomes" id="UP001212411">
    <property type="component" value="Chromosome 3"/>
</dbReference>
<dbReference type="Pfam" id="PF00565">
    <property type="entry name" value="SNase"/>
    <property type="match status" value="4"/>
</dbReference>
<dbReference type="SUPFAM" id="SSF50199">
    <property type="entry name" value="Staphylococcal nuclease"/>
    <property type="match status" value="5"/>
</dbReference>
<dbReference type="CDD" id="cd00175">
    <property type="entry name" value="SNc"/>
    <property type="match status" value="2"/>
</dbReference>
<evidence type="ECO:0000259" key="6">
    <source>
        <dbReference type="PROSITE" id="PS50304"/>
    </source>
</evidence>
<comment type="subcellular location">
    <subcellularLocation>
        <location evidence="1 5">Cytoplasm</location>
    </subcellularLocation>
</comment>
<dbReference type="GO" id="GO:0031332">
    <property type="term" value="C:RNAi effector complex"/>
    <property type="evidence" value="ECO:0007669"/>
    <property type="project" value="InterPro"/>
</dbReference>
<keyword evidence="9" id="KW-1185">Reference proteome</keyword>
<dbReference type="PANTHER" id="PTHR12302">
    <property type="entry name" value="EBNA2 BINDING PROTEIN P100"/>
    <property type="match status" value="1"/>
</dbReference>
<dbReference type="Gene3D" id="2.40.50.90">
    <property type="match status" value="5"/>
</dbReference>
<keyword evidence="2 5" id="KW-0963">Cytoplasm</keyword>
<feature type="domain" description="TNase-like" evidence="7">
    <location>
        <begin position="489"/>
        <end position="622"/>
    </location>
</feature>
<dbReference type="PANTHER" id="PTHR12302:SF2">
    <property type="entry name" value="STAPHYLOCOCCAL NUCLEASE DOMAIN-CONTAINING PROTEIN 1"/>
    <property type="match status" value="1"/>
</dbReference>
<dbReference type="Pfam" id="PF00567">
    <property type="entry name" value="TUDOR"/>
    <property type="match status" value="1"/>
</dbReference>
<evidence type="ECO:0000313" key="8">
    <source>
        <dbReference type="EMBL" id="WBW75477.1"/>
    </source>
</evidence>
<dbReference type="GO" id="GO:0005829">
    <property type="term" value="C:cytosol"/>
    <property type="evidence" value="ECO:0007669"/>
    <property type="project" value="UniProtKB-UniRule"/>
</dbReference>
<dbReference type="GO" id="GO:0006402">
    <property type="term" value="P:mRNA catabolic process"/>
    <property type="evidence" value="ECO:0007669"/>
    <property type="project" value="UniProtKB-UniRule"/>
</dbReference>
<gene>
    <name evidence="8" type="primary">snd1</name>
    <name evidence="8" type="ORF">SOMG_04516</name>
</gene>
<dbReference type="InterPro" id="IPR035437">
    <property type="entry name" value="SNase_OB-fold_sf"/>
</dbReference>
<dbReference type="PROSITE" id="PS50304">
    <property type="entry name" value="TUDOR"/>
    <property type="match status" value="1"/>
</dbReference>
<dbReference type="PROSITE" id="PS50830">
    <property type="entry name" value="TNASE_3"/>
    <property type="match status" value="4"/>
</dbReference>